<dbReference type="GO" id="GO:0004814">
    <property type="term" value="F:arginine-tRNA ligase activity"/>
    <property type="evidence" value="ECO:0007669"/>
    <property type="project" value="UniProtKB-EC"/>
</dbReference>
<evidence type="ECO:0000313" key="13">
    <source>
        <dbReference type="Proteomes" id="UP000027142"/>
    </source>
</evidence>
<dbReference type="InterPro" id="IPR009080">
    <property type="entry name" value="tRNAsynth_Ia_anticodon-bd"/>
</dbReference>
<dbReference type="SMART" id="SM01016">
    <property type="entry name" value="Arg_tRNA_synt_N"/>
    <property type="match status" value="1"/>
</dbReference>
<dbReference type="InterPro" id="IPR036695">
    <property type="entry name" value="Arg-tRNA-synth_N_sf"/>
</dbReference>
<dbReference type="GO" id="GO:0006420">
    <property type="term" value="P:arginyl-tRNA aminoacylation"/>
    <property type="evidence" value="ECO:0007669"/>
    <property type="project" value="InterPro"/>
</dbReference>
<evidence type="ECO:0000256" key="8">
    <source>
        <dbReference type="ARBA" id="ARBA00049339"/>
    </source>
</evidence>
<evidence type="ECO:0000256" key="7">
    <source>
        <dbReference type="ARBA" id="ARBA00023146"/>
    </source>
</evidence>
<evidence type="ECO:0000259" key="10">
    <source>
        <dbReference type="SMART" id="SM00836"/>
    </source>
</evidence>
<dbReference type="Gene3D" id="3.40.50.620">
    <property type="entry name" value="HUPs"/>
    <property type="match status" value="1"/>
</dbReference>
<comment type="catalytic activity">
    <reaction evidence="8">
        <text>tRNA(Arg) + L-arginine + ATP = L-arginyl-tRNA(Arg) + AMP + diphosphate</text>
        <dbReference type="Rhea" id="RHEA:20301"/>
        <dbReference type="Rhea" id="RHEA-COMP:9658"/>
        <dbReference type="Rhea" id="RHEA-COMP:9673"/>
        <dbReference type="ChEBI" id="CHEBI:30616"/>
        <dbReference type="ChEBI" id="CHEBI:32682"/>
        <dbReference type="ChEBI" id="CHEBI:33019"/>
        <dbReference type="ChEBI" id="CHEBI:78442"/>
        <dbReference type="ChEBI" id="CHEBI:78513"/>
        <dbReference type="ChEBI" id="CHEBI:456215"/>
        <dbReference type="EC" id="6.1.1.19"/>
    </reaction>
</comment>
<dbReference type="InterPro" id="IPR001278">
    <property type="entry name" value="Arg-tRNA-ligase"/>
</dbReference>
<evidence type="ECO:0000256" key="2">
    <source>
        <dbReference type="ARBA" id="ARBA00012837"/>
    </source>
</evidence>
<name>A0A060M441_9BACI</name>
<evidence type="ECO:0000256" key="6">
    <source>
        <dbReference type="ARBA" id="ARBA00022917"/>
    </source>
</evidence>
<evidence type="ECO:0000256" key="9">
    <source>
        <dbReference type="RuleBase" id="RU363038"/>
    </source>
</evidence>
<accession>A0A060M441</accession>
<dbReference type="PANTHER" id="PTHR11956">
    <property type="entry name" value="ARGINYL-TRNA SYNTHETASE"/>
    <property type="match status" value="1"/>
</dbReference>
<dbReference type="SMART" id="SM00836">
    <property type="entry name" value="DALR_1"/>
    <property type="match status" value="1"/>
</dbReference>
<dbReference type="EC" id="6.1.1.19" evidence="2"/>
<dbReference type="PANTHER" id="PTHR11956:SF5">
    <property type="entry name" value="ARGININE--TRNA LIGASE, CYTOPLASMIC"/>
    <property type="match status" value="1"/>
</dbReference>
<feature type="domain" description="Arginyl tRNA synthetase N-terminal" evidence="11">
    <location>
        <begin position="1"/>
        <end position="86"/>
    </location>
</feature>
<evidence type="ECO:0000313" key="12">
    <source>
        <dbReference type="EMBL" id="AIC94854.1"/>
    </source>
</evidence>
<dbReference type="InterPro" id="IPR014729">
    <property type="entry name" value="Rossmann-like_a/b/a_fold"/>
</dbReference>
<dbReference type="GO" id="GO:0005524">
    <property type="term" value="F:ATP binding"/>
    <property type="evidence" value="ECO:0007669"/>
    <property type="project" value="UniProtKB-KW"/>
</dbReference>
<evidence type="ECO:0000256" key="4">
    <source>
        <dbReference type="ARBA" id="ARBA00022741"/>
    </source>
</evidence>
<dbReference type="InterPro" id="IPR035684">
    <property type="entry name" value="ArgRS_core"/>
</dbReference>
<evidence type="ECO:0000256" key="1">
    <source>
        <dbReference type="ARBA" id="ARBA00005594"/>
    </source>
</evidence>
<dbReference type="OrthoDB" id="9805987at2"/>
<dbReference type="Pfam" id="PF00750">
    <property type="entry name" value="tRNA-synt_1d"/>
    <property type="match status" value="2"/>
</dbReference>
<dbReference type="HOGENOM" id="CLU_006406_6_1_9"/>
<feature type="domain" description="DALR anticodon binding" evidence="10">
    <location>
        <begin position="493"/>
        <end position="609"/>
    </location>
</feature>
<dbReference type="PATRIC" id="fig|1246626.3.peg.2275"/>
<dbReference type="Pfam" id="PF03485">
    <property type="entry name" value="Arg_tRNA_synt_N"/>
    <property type="match status" value="1"/>
</dbReference>
<dbReference type="KEGG" id="ble:BleG1_2276"/>
<dbReference type="SUPFAM" id="SSF52374">
    <property type="entry name" value="Nucleotidylyl transferase"/>
    <property type="match status" value="1"/>
</dbReference>
<dbReference type="AlphaFoldDB" id="A0A060M441"/>
<keyword evidence="3 9" id="KW-0436">Ligase</keyword>
<gene>
    <name evidence="12" type="ORF">BleG1_2276</name>
</gene>
<dbReference type="eggNOG" id="COG0018">
    <property type="taxonomic scope" value="Bacteria"/>
</dbReference>
<dbReference type="Proteomes" id="UP000027142">
    <property type="component" value="Chromosome"/>
</dbReference>
<dbReference type="STRING" id="1246626.BleG1_2276"/>
<keyword evidence="5 9" id="KW-0067">ATP-binding</keyword>
<proteinExistence type="inferred from homology"/>
<dbReference type="RefSeq" id="WP_038480805.1">
    <property type="nucleotide sequence ID" value="NZ_CP003923.1"/>
</dbReference>
<comment type="similarity">
    <text evidence="1 9">Belongs to the class-I aminoacyl-tRNA synthetase family.</text>
</comment>
<dbReference type="InterPro" id="IPR008909">
    <property type="entry name" value="DALR_anticod-bd"/>
</dbReference>
<reference evidence="12 13" key="1">
    <citation type="journal article" date="2014" name="Gene">
        <title>A comparative genomic analysis of the alkalitolerant soil bacterium Bacillus lehensis G1.</title>
        <authorList>
            <person name="Noor Y.M."/>
            <person name="Samsulrizal N.H."/>
            <person name="Jema'on N.A."/>
            <person name="Low K.O."/>
            <person name="Ramli A.N."/>
            <person name="Alias N.I."/>
            <person name="Damis S.I."/>
            <person name="Fuzi S.F."/>
            <person name="Isa M.N."/>
            <person name="Murad A.M."/>
            <person name="Raih M.F."/>
            <person name="Bakar F.D."/>
            <person name="Najimudin N."/>
            <person name="Mahadi N.M."/>
            <person name="Illias R.M."/>
        </authorList>
    </citation>
    <scope>NUCLEOTIDE SEQUENCE [LARGE SCALE GENOMIC DNA]</scope>
    <source>
        <strain evidence="12 13">G1</strain>
    </source>
</reference>
<keyword evidence="7 9" id="KW-0030">Aminoacyl-tRNA synthetase</keyword>
<protein>
    <recommendedName>
        <fullName evidence="2">arginine--tRNA ligase</fullName>
        <ecNumber evidence="2">6.1.1.19</ecNumber>
    </recommendedName>
</protein>
<keyword evidence="13" id="KW-1185">Reference proteome</keyword>
<dbReference type="Gene3D" id="3.30.1360.70">
    <property type="entry name" value="Arginyl tRNA synthetase N-terminal domain"/>
    <property type="match status" value="1"/>
</dbReference>
<dbReference type="SUPFAM" id="SSF55190">
    <property type="entry name" value="Arginyl-tRNA synthetase (ArgRS), N-terminal 'additional' domain"/>
    <property type="match status" value="1"/>
</dbReference>
<dbReference type="EMBL" id="CP003923">
    <property type="protein sequence ID" value="AIC94854.1"/>
    <property type="molecule type" value="Genomic_DNA"/>
</dbReference>
<sequence>MEIGQILQQTIKDIVKTYDGDVQVEIEQPAQLAHGDYATNIAMKLSRVAKKNPYEIALDLKEKLVEKELPVKQIDVVRPGFINFFIAWDRVNFFSSTTKQVDKQKVVIEHTSINPNKSAHIGHLRNACIGDTLARMMKQDHQEVETHNYIDDLGNQLADTLTALLHTESNKPATRFGDYCWDVYSSLNQLYDKGELSTDKRDDVLHKLEEGNNSISWLGYAVADKLSAEHVEEMGQFDITYDLLVWERDIVANGFWDRAFEKLQTSEVFFKQEHGPQAGCWVIRTNEKQEASEGSVEHQADKVLIRSNGVLTYTAKDIAYHMWKFGLLENDFLYKPKTETLWTTSAVGQSQPFGRGDAVINVIDYRQEYPQKVVKQALHAAGYEKEAAQLKHVSYGVVSLSKNTAAKLGLETVEGKAVYAMSGRKGIGIKISELILEMKEAIRVQSPEANEETIEALTFAAIRYNMLRYNTTSDIIFDLDEATQVTGNTGIYLIYTYARANSILQKAQAAHLTSTDGSFADADDAERAILKHVSGWNGTVERSISELEPNLLCTFAFELASLYNRFYALCPVIKATPDEQKRRLKLTELVKEQLEMIFSILGLPKLERI</sequence>
<evidence type="ECO:0000256" key="3">
    <source>
        <dbReference type="ARBA" id="ARBA00022598"/>
    </source>
</evidence>
<dbReference type="GO" id="GO:0005737">
    <property type="term" value="C:cytoplasm"/>
    <property type="evidence" value="ECO:0007669"/>
    <property type="project" value="InterPro"/>
</dbReference>
<evidence type="ECO:0000259" key="11">
    <source>
        <dbReference type="SMART" id="SM01016"/>
    </source>
</evidence>
<keyword evidence="4 9" id="KW-0547">Nucleotide-binding</keyword>
<dbReference type="Pfam" id="PF05746">
    <property type="entry name" value="DALR_1"/>
    <property type="match status" value="1"/>
</dbReference>
<evidence type="ECO:0000256" key="5">
    <source>
        <dbReference type="ARBA" id="ARBA00022840"/>
    </source>
</evidence>
<dbReference type="InterPro" id="IPR005148">
    <property type="entry name" value="Arg-tRNA-synth_N"/>
</dbReference>
<keyword evidence="6 9" id="KW-0648">Protein biosynthesis</keyword>
<dbReference type="SUPFAM" id="SSF47323">
    <property type="entry name" value="Anticodon-binding domain of a subclass of class I aminoacyl-tRNA synthetases"/>
    <property type="match status" value="1"/>
</dbReference>
<dbReference type="PRINTS" id="PR01038">
    <property type="entry name" value="TRNASYNTHARG"/>
</dbReference>
<dbReference type="Gene3D" id="1.10.730.10">
    <property type="entry name" value="Isoleucyl-tRNA Synthetase, Domain 1"/>
    <property type="match status" value="1"/>
</dbReference>
<organism evidence="12 13">
    <name type="scientific">Shouchella lehensis G1</name>
    <dbReference type="NCBI Taxonomy" id="1246626"/>
    <lineage>
        <taxon>Bacteria</taxon>
        <taxon>Bacillati</taxon>
        <taxon>Bacillota</taxon>
        <taxon>Bacilli</taxon>
        <taxon>Bacillales</taxon>
        <taxon>Bacillaceae</taxon>
        <taxon>Shouchella</taxon>
    </lineage>
</organism>